<organism evidence="1 2">
    <name type="scientific">Gonapodya prolifera (strain JEL478)</name>
    <name type="common">Monoblepharis prolifera</name>
    <dbReference type="NCBI Taxonomy" id="1344416"/>
    <lineage>
        <taxon>Eukaryota</taxon>
        <taxon>Fungi</taxon>
        <taxon>Fungi incertae sedis</taxon>
        <taxon>Chytridiomycota</taxon>
        <taxon>Chytridiomycota incertae sedis</taxon>
        <taxon>Monoblepharidomycetes</taxon>
        <taxon>Monoblepharidales</taxon>
        <taxon>Gonapodyaceae</taxon>
        <taxon>Gonapodya</taxon>
    </lineage>
</organism>
<protein>
    <recommendedName>
        <fullName evidence="3">F-box domain-containing protein</fullName>
    </recommendedName>
</protein>
<name>A0A139AKE2_GONPJ</name>
<evidence type="ECO:0000313" key="2">
    <source>
        <dbReference type="Proteomes" id="UP000070544"/>
    </source>
</evidence>
<dbReference type="EMBL" id="KQ965748">
    <property type="protein sequence ID" value="KXS17247.1"/>
    <property type="molecule type" value="Genomic_DNA"/>
</dbReference>
<gene>
    <name evidence="1" type="ORF">M427DRAFT_54904</name>
</gene>
<evidence type="ECO:0000313" key="1">
    <source>
        <dbReference type="EMBL" id="KXS17247.1"/>
    </source>
</evidence>
<dbReference type="AlphaFoldDB" id="A0A139AKE2"/>
<dbReference type="Proteomes" id="UP000070544">
    <property type="component" value="Unassembled WGS sequence"/>
</dbReference>
<keyword evidence="2" id="KW-1185">Reference proteome</keyword>
<reference evidence="1 2" key="1">
    <citation type="journal article" date="2015" name="Genome Biol. Evol.">
        <title>Phylogenomic analyses indicate that early fungi evolved digesting cell walls of algal ancestors of land plants.</title>
        <authorList>
            <person name="Chang Y."/>
            <person name="Wang S."/>
            <person name="Sekimoto S."/>
            <person name="Aerts A.L."/>
            <person name="Choi C."/>
            <person name="Clum A."/>
            <person name="LaButti K.M."/>
            <person name="Lindquist E.A."/>
            <person name="Yee Ngan C."/>
            <person name="Ohm R.A."/>
            <person name="Salamov A.A."/>
            <person name="Grigoriev I.V."/>
            <person name="Spatafora J.W."/>
            <person name="Berbee M.L."/>
        </authorList>
    </citation>
    <scope>NUCLEOTIDE SEQUENCE [LARGE SCALE GENOMIC DNA]</scope>
    <source>
        <strain evidence="1 2">JEL478</strain>
    </source>
</reference>
<accession>A0A139AKE2</accession>
<sequence length="219" mass="24568">MNHPASLSSTPLETLTSIALALPVPPIVRQSSTASYFHRIVTIPAVWERLDFSDVERSFGERELEAGVDQTARWIEISPTRTDIDIGRTAKGSVSEGITQVTFAGSWFQMWQLMSTSATSSELCSETARRFITGSRNRLCNIWIYVSAIVQRHDGHYQRNLAVSSTSYLFHFPISPSDRNRVAPAAIIRPHQITPTMVYPGNSITRQRSSWQRWSAGNV</sequence>
<proteinExistence type="predicted"/>
<evidence type="ECO:0008006" key="3">
    <source>
        <dbReference type="Google" id="ProtNLM"/>
    </source>
</evidence>